<dbReference type="InterPro" id="IPR001962">
    <property type="entry name" value="Asn_synthase"/>
</dbReference>
<keyword evidence="7" id="KW-1185">Reference proteome</keyword>
<dbReference type="SUPFAM" id="SSF52402">
    <property type="entry name" value="Adenine nucleotide alpha hydrolases-like"/>
    <property type="match status" value="1"/>
</dbReference>
<keyword evidence="3" id="KW-0061">Asparagine biosynthesis</keyword>
<feature type="domain" description="Asparagine synthetase" evidence="5">
    <location>
        <begin position="211"/>
        <end position="591"/>
    </location>
</feature>
<comment type="caution">
    <text evidence="6">The sequence shown here is derived from an EMBL/GenBank/DDBJ whole genome shotgun (WGS) entry which is preliminary data.</text>
</comment>
<sequence>MNNAHAGEWLIALPDHPDAAAVVAGLGPAPRRVDHPSGRPWLIGRWDPVDLRVGSAGDAGSVAALGFCSATAEKLSKLAERAGDVSTLDDLPLAGSFHLLATLGGTSRIQGSLSGFRRVFHASVGGVTVASTRADVLAELVGADIDRSRLVLRFLLSEVPLHTVNSPLWQGIHAVDEDSCLLLFPDGRFRIRRRWEPPLDDLPLAEAAEALRVALADAVQTRLDTGLTVTADLSGGLDSTTLCFLASRGGRPLTAVTQLAMDVGDDDPLWADLAAEHLPKLRRIKVRRAELPAHYSDVLDRFPPTEEPFPGVEDRPMYRALAARAAAAGSQVHLTGDGGDETLMGGAAGVFELLRARPLTALRRLRAYRALEHWKWRDIAKYALERRSDYPVWLAKRARGIVASPLDDEGASNLVQLPPWATAEAVDLARGLLREEAEKARQHGHNWTAHHTIWGIRLCASLVRATTPLYAAEGIRVTSPYLDDAVIQACMAARAHERRTPWQYKPLLAEAMRGIVPERCLARSTKAEGSNVEHDGLRANAGRLAALCDESRLGRLGLIDPGTVREICTSFRMRLFTPYALSITLSCERWLRDLEQPVTADSTPGSAS</sequence>
<dbReference type="PANTHER" id="PTHR43284:SF1">
    <property type="entry name" value="ASPARAGINE SYNTHETASE"/>
    <property type="match status" value="1"/>
</dbReference>
<dbReference type="PANTHER" id="PTHR43284">
    <property type="entry name" value="ASPARAGINE SYNTHETASE (GLUTAMINE-HYDROLYZING)"/>
    <property type="match status" value="1"/>
</dbReference>
<keyword evidence="3" id="KW-0028">Amino-acid biosynthesis</keyword>
<reference evidence="7" key="1">
    <citation type="journal article" date="2019" name="Int. J. Syst. Evol. Microbiol.">
        <title>The Global Catalogue of Microorganisms (GCM) 10K type strain sequencing project: providing services to taxonomists for standard genome sequencing and annotation.</title>
        <authorList>
            <consortium name="The Broad Institute Genomics Platform"/>
            <consortium name="The Broad Institute Genome Sequencing Center for Infectious Disease"/>
            <person name="Wu L."/>
            <person name="Ma J."/>
        </authorList>
    </citation>
    <scope>NUCLEOTIDE SEQUENCE [LARGE SCALE GENOMIC DNA]</scope>
    <source>
        <strain evidence="7">CGMCC 4.7676</strain>
    </source>
</reference>
<comment type="catalytic activity">
    <reaction evidence="4">
        <text>L-aspartate + L-glutamine + ATP + H2O = L-asparagine + L-glutamate + AMP + diphosphate + H(+)</text>
        <dbReference type="Rhea" id="RHEA:12228"/>
        <dbReference type="ChEBI" id="CHEBI:15377"/>
        <dbReference type="ChEBI" id="CHEBI:15378"/>
        <dbReference type="ChEBI" id="CHEBI:29985"/>
        <dbReference type="ChEBI" id="CHEBI:29991"/>
        <dbReference type="ChEBI" id="CHEBI:30616"/>
        <dbReference type="ChEBI" id="CHEBI:33019"/>
        <dbReference type="ChEBI" id="CHEBI:58048"/>
        <dbReference type="ChEBI" id="CHEBI:58359"/>
        <dbReference type="ChEBI" id="CHEBI:456215"/>
        <dbReference type="EC" id="6.3.5.4"/>
    </reaction>
</comment>
<evidence type="ECO:0000256" key="3">
    <source>
        <dbReference type="ARBA" id="ARBA00022888"/>
    </source>
</evidence>
<dbReference type="Proteomes" id="UP001595645">
    <property type="component" value="Unassembled WGS sequence"/>
</dbReference>
<dbReference type="Gene3D" id="3.40.50.620">
    <property type="entry name" value="HUPs"/>
    <property type="match status" value="2"/>
</dbReference>
<dbReference type="Pfam" id="PF00733">
    <property type="entry name" value="Asn_synthase"/>
    <property type="match status" value="1"/>
</dbReference>
<proteinExistence type="predicted"/>
<organism evidence="6 7">
    <name type="scientific">Amycolatopsis speibonae</name>
    <dbReference type="NCBI Taxonomy" id="1450224"/>
    <lineage>
        <taxon>Bacteria</taxon>
        <taxon>Bacillati</taxon>
        <taxon>Actinomycetota</taxon>
        <taxon>Actinomycetes</taxon>
        <taxon>Pseudonocardiales</taxon>
        <taxon>Pseudonocardiaceae</taxon>
        <taxon>Amycolatopsis</taxon>
    </lineage>
</organism>
<accession>A0ABV7PC23</accession>
<dbReference type="RefSeq" id="WP_378247009.1">
    <property type="nucleotide sequence ID" value="NZ_JBHRWK010000108.1"/>
</dbReference>
<gene>
    <name evidence="6" type="ORF">ACFOSH_41905</name>
</gene>
<name>A0ABV7PC23_9PSEU</name>
<protein>
    <recommendedName>
        <fullName evidence="2">asparagine synthase (glutamine-hydrolyzing)</fullName>
        <ecNumber evidence="2">6.3.5.4</ecNumber>
    </recommendedName>
</protein>
<dbReference type="InterPro" id="IPR051786">
    <property type="entry name" value="ASN_synthetase/amidase"/>
</dbReference>
<evidence type="ECO:0000259" key="5">
    <source>
        <dbReference type="Pfam" id="PF00733"/>
    </source>
</evidence>
<dbReference type="EC" id="6.3.5.4" evidence="2"/>
<evidence type="ECO:0000313" key="7">
    <source>
        <dbReference type="Proteomes" id="UP001595645"/>
    </source>
</evidence>
<dbReference type="InterPro" id="IPR014729">
    <property type="entry name" value="Rossmann-like_a/b/a_fold"/>
</dbReference>
<dbReference type="EMBL" id="JBHRWK010000108">
    <property type="protein sequence ID" value="MFC3456027.1"/>
    <property type="molecule type" value="Genomic_DNA"/>
</dbReference>
<evidence type="ECO:0000256" key="2">
    <source>
        <dbReference type="ARBA" id="ARBA00012737"/>
    </source>
</evidence>
<evidence type="ECO:0000256" key="1">
    <source>
        <dbReference type="ARBA" id="ARBA00005187"/>
    </source>
</evidence>
<comment type="pathway">
    <text evidence="1">Amino-acid biosynthesis; L-asparagine biosynthesis; L-asparagine from L-aspartate (L-Gln route): step 1/1.</text>
</comment>
<evidence type="ECO:0000256" key="4">
    <source>
        <dbReference type="ARBA" id="ARBA00048741"/>
    </source>
</evidence>
<evidence type="ECO:0000313" key="6">
    <source>
        <dbReference type="EMBL" id="MFC3456027.1"/>
    </source>
</evidence>